<keyword evidence="3" id="KW-1185">Reference proteome</keyword>
<feature type="non-terminal residue" evidence="2">
    <location>
        <position position="1"/>
    </location>
</feature>
<sequence length="492" mass="55572">SSTPIMTSQGSPVPVLPSKINTSNMMAAAQSQSSGQAVLRLLQFAEQLSPGETEAVNRSFWDNFVDTFFTGQSVFRIGLINPTENEQKSFDIGHSLLANYFHTQYLSGIKSIHLTLEKTMEYILPGGAMYVQCPRASIIYRFRNGALTISTGPLWAQFMMAPDGVWKMDHMDFTCEEWDEFMSRSSIKTEPAPTMKKKAPPPQIVLPESPINKWGVPARVYHVLQMTDISPRVGEVMFHSLISGAMPKESLGAIALDKQSGLLKAENEDAKSQQMDTPIMNNMAVHSPVVKTQTGRPHHPPSFVPLPQQAPQQQTPQQQPQQQQPQQQQHQQVLQQQQAMQQQQQQAMHQQAIQQQQAALRQQQQAALQFHQQQQQFHQQQMQLQQQLQQQGPQTPGHSLAYQQQLQLQQQQQQAQLQQQAQQQQQQQQQQGQQVQAQQNQTQQQTPQQIPQSSYPNQFTPQSPASRKRNSTASDMKSPVARKKNATGTPRK</sequence>
<protein>
    <submittedName>
        <fullName evidence="2">Adhesion defective protein 1</fullName>
    </submittedName>
</protein>
<feature type="compositionally biased region" description="Basic residues" evidence="1">
    <location>
        <begin position="480"/>
        <end position="492"/>
    </location>
</feature>
<name>A0A1C7N835_9FUNG</name>
<feature type="region of interest" description="Disordered" evidence="1">
    <location>
        <begin position="428"/>
        <end position="492"/>
    </location>
</feature>
<feature type="compositionally biased region" description="Low complexity" evidence="1">
    <location>
        <begin position="306"/>
        <end position="331"/>
    </location>
</feature>
<proteinExistence type="predicted"/>
<dbReference type="EMBL" id="LUGH01000413">
    <property type="protein sequence ID" value="OBZ85282.1"/>
    <property type="molecule type" value="Genomic_DNA"/>
</dbReference>
<evidence type="ECO:0000313" key="3">
    <source>
        <dbReference type="Proteomes" id="UP000093000"/>
    </source>
</evidence>
<dbReference type="AlphaFoldDB" id="A0A1C7N835"/>
<feature type="compositionally biased region" description="Polar residues" evidence="1">
    <location>
        <begin position="450"/>
        <end position="475"/>
    </location>
</feature>
<dbReference type="Pfam" id="PF01803">
    <property type="entry name" value="LIM_bind"/>
    <property type="match status" value="1"/>
</dbReference>
<gene>
    <name evidence="2" type="primary">adn1</name>
    <name evidence="2" type="ORF">A0J61_06658</name>
</gene>
<evidence type="ECO:0000313" key="2">
    <source>
        <dbReference type="EMBL" id="OBZ85282.1"/>
    </source>
</evidence>
<dbReference type="Proteomes" id="UP000093000">
    <property type="component" value="Unassembled WGS sequence"/>
</dbReference>
<feature type="compositionally biased region" description="Low complexity" evidence="1">
    <location>
        <begin position="428"/>
        <end position="449"/>
    </location>
</feature>
<evidence type="ECO:0000256" key="1">
    <source>
        <dbReference type="SAM" id="MobiDB-lite"/>
    </source>
</evidence>
<dbReference type="STRING" id="101091.A0A1C7N835"/>
<accession>A0A1C7N835</accession>
<comment type="caution">
    <text evidence="2">The sequence shown here is derived from an EMBL/GenBank/DDBJ whole genome shotgun (WGS) entry which is preliminary data.</text>
</comment>
<reference evidence="2" key="1">
    <citation type="submission" date="2016-03" db="EMBL/GenBank/DDBJ databases">
        <title>Choanephora cucurbitarum.</title>
        <authorList>
            <person name="Min B."/>
            <person name="Park H."/>
            <person name="Park J.-H."/>
            <person name="Shin H.-D."/>
            <person name="Choi I.-G."/>
        </authorList>
    </citation>
    <scope>NUCLEOTIDE SEQUENCE [LARGE SCALE GENOMIC DNA]</scope>
    <source>
        <strain evidence="2">KUS-F28377</strain>
    </source>
</reference>
<dbReference type="InterPro" id="IPR029005">
    <property type="entry name" value="LIM-bd/SEUSS"/>
</dbReference>
<dbReference type="OrthoDB" id="774557at2759"/>
<feature type="region of interest" description="Disordered" evidence="1">
    <location>
        <begin position="291"/>
        <end position="331"/>
    </location>
</feature>
<organism evidence="2 3">
    <name type="scientific">Choanephora cucurbitarum</name>
    <dbReference type="NCBI Taxonomy" id="101091"/>
    <lineage>
        <taxon>Eukaryota</taxon>
        <taxon>Fungi</taxon>
        <taxon>Fungi incertae sedis</taxon>
        <taxon>Mucoromycota</taxon>
        <taxon>Mucoromycotina</taxon>
        <taxon>Mucoromycetes</taxon>
        <taxon>Mucorales</taxon>
        <taxon>Mucorineae</taxon>
        <taxon>Choanephoraceae</taxon>
        <taxon>Choanephoroideae</taxon>
        <taxon>Choanephora</taxon>
    </lineage>
</organism>
<dbReference type="InParanoid" id="A0A1C7N835"/>